<dbReference type="AlphaFoldDB" id="A0A1H2Y160"/>
<organism evidence="1 2">
    <name type="scientific">Marinobacter mobilis</name>
    <dbReference type="NCBI Taxonomy" id="488533"/>
    <lineage>
        <taxon>Bacteria</taxon>
        <taxon>Pseudomonadati</taxon>
        <taxon>Pseudomonadota</taxon>
        <taxon>Gammaproteobacteria</taxon>
        <taxon>Pseudomonadales</taxon>
        <taxon>Marinobacteraceae</taxon>
        <taxon>Marinobacter</taxon>
    </lineage>
</organism>
<keyword evidence="2" id="KW-1185">Reference proteome</keyword>
<reference evidence="1 2" key="1">
    <citation type="submission" date="2016-10" db="EMBL/GenBank/DDBJ databases">
        <authorList>
            <person name="de Groot N.N."/>
        </authorList>
    </citation>
    <scope>NUCLEOTIDE SEQUENCE [LARGE SCALE GENOMIC DNA]</scope>
    <source>
        <strain evidence="1 2">CGMCC 1.7059</strain>
    </source>
</reference>
<dbReference type="Gene3D" id="3.40.50.2300">
    <property type="match status" value="1"/>
</dbReference>
<dbReference type="RefSeq" id="WP_091813036.1">
    <property type="nucleotide sequence ID" value="NZ_FNNE01000005.1"/>
</dbReference>
<sequence length="147" mass="16169">MSSSKSLSDKVIWLAASHDKERRQLVDALSYSGLAHRMRTYDSAEGLLGQLDASNAYPGLILLALSDGEVPGTLDILTRVKQHPVLRVVPVIVFKPADSACDTLECYRRGAASVIRQPLGFQGLVEVMRIMENYWVSVSPLPELRSS</sequence>
<proteinExistence type="predicted"/>
<dbReference type="EMBL" id="FNNE01000005">
    <property type="protein sequence ID" value="SDW98800.1"/>
    <property type="molecule type" value="Genomic_DNA"/>
</dbReference>
<dbReference type="STRING" id="488533.SAMN04487960_105226"/>
<dbReference type="OrthoDB" id="6366070at2"/>
<evidence type="ECO:0000313" key="2">
    <source>
        <dbReference type="Proteomes" id="UP000199675"/>
    </source>
</evidence>
<accession>A0A1H2Y160</accession>
<evidence type="ECO:0000313" key="1">
    <source>
        <dbReference type="EMBL" id="SDW98800.1"/>
    </source>
</evidence>
<protein>
    <recommendedName>
        <fullName evidence="3">Response regulatory domain-containing protein</fullName>
    </recommendedName>
</protein>
<dbReference type="SUPFAM" id="SSF52172">
    <property type="entry name" value="CheY-like"/>
    <property type="match status" value="1"/>
</dbReference>
<evidence type="ECO:0008006" key="3">
    <source>
        <dbReference type="Google" id="ProtNLM"/>
    </source>
</evidence>
<dbReference type="InterPro" id="IPR011006">
    <property type="entry name" value="CheY-like_superfamily"/>
</dbReference>
<gene>
    <name evidence="1" type="ORF">SAMN04487960_105226</name>
</gene>
<dbReference type="Proteomes" id="UP000199675">
    <property type="component" value="Unassembled WGS sequence"/>
</dbReference>
<name>A0A1H2Y160_9GAMM</name>